<comment type="catalytic activity">
    <reaction evidence="6">
        <text>Exonucleolytic cleavage in either 5'- to 3'- or 3'- to 5'-direction to yield nucleoside 5'-phosphates.</text>
        <dbReference type="EC" id="3.1.11.6"/>
    </reaction>
</comment>
<proteinExistence type="inferred from homology"/>
<organism evidence="7 8">
    <name type="scientific">Acidaminococcus fermentans</name>
    <dbReference type="NCBI Taxonomy" id="905"/>
    <lineage>
        <taxon>Bacteria</taxon>
        <taxon>Bacillati</taxon>
        <taxon>Bacillota</taxon>
        <taxon>Negativicutes</taxon>
        <taxon>Acidaminococcales</taxon>
        <taxon>Acidaminococcaceae</taxon>
        <taxon>Acidaminococcus</taxon>
    </lineage>
</organism>
<dbReference type="OMA" id="FCTKKLE"/>
<dbReference type="AlphaFoldDB" id="A0A1H2UG50"/>
<evidence type="ECO:0000256" key="2">
    <source>
        <dbReference type="ARBA" id="ARBA00022490"/>
    </source>
</evidence>
<dbReference type="InterPro" id="IPR037004">
    <property type="entry name" value="Exonuc_VII_ssu_sf"/>
</dbReference>
<dbReference type="RefSeq" id="WP_012938226.1">
    <property type="nucleotide sequence ID" value="NZ_CALAKB010000007.1"/>
</dbReference>
<evidence type="ECO:0000256" key="5">
    <source>
        <dbReference type="ARBA" id="ARBA00022839"/>
    </source>
</evidence>
<dbReference type="Proteomes" id="UP000182379">
    <property type="component" value="Unassembled WGS sequence"/>
</dbReference>
<dbReference type="EMBL" id="FNOP01000002">
    <property type="protein sequence ID" value="SDW54858.1"/>
    <property type="molecule type" value="Genomic_DNA"/>
</dbReference>
<reference evidence="7 8" key="1">
    <citation type="submission" date="2016-10" db="EMBL/GenBank/DDBJ databases">
        <authorList>
            <person name="Varghese N."/>
            <person name="Submissions S."/>
        </authorList>
    </citation>
    <scope>NUCLEOTIDE SEQUENCE [LARGE SCALE GENOMIC DNA]</scope>
    <source>
        <strain evidence="7 8">WCC6</strain>
    </source>
</reference>
<evidence type="ECO:0000256" key="3">
    <source>
        <dbReference type="ARBA" id="ARBA00022722"/>
    </source>
</evidence>
<keyword evidence="3 6" id="KW-0540">Nuclease</keyword>
<comment type="similarity">
    <text evidence="1 6">Belongs to the XseB family.</text>
</comment>
<accession>A0A1H2UG50</accession>
<evidence type="ECO:0000256" key="1">
    <source>
        <dbReference type="ARBA" id="ARBA00009998"/>
    </source>
</evidence>
<evidence type="ECO:0000313" key="7">
    <source>
        <dbReference type="EMBL" id="SDW54858.1"/>
    </source>
</evidence>
<keyword evidence="5 6" id="KW-0269">Exonuclease</keyword>
<dbReference type="GO" id="GO:0009318">
    <property type="term" value="C:exodeoxyribonuclease VII complex"/>
    <property type="evidence" value="ECO:0007669"/>
    <property type="project" value="UniProtKB-UniRule"/>
</dbReference>
<dbReference type="SUPFAM" id="SSF116842">
    <property type="entry name" value="XseB-like"/>
    <property type="match status" value="1"/>
</dbReference>
<comment type="subunit">
    <text evidence="6">Heterooligomer composed of large and small subunits.</text>
</comment>
<dbReference type="GeneID" id="78334601"/>
<evidence type="ECO:0000313" key="8">
    <source>
        <dbReference type="Proteomes" id="UP000182379"/>
    </source>
</evidence>
<gene>
    <name evidence="6" type="primary">xseB</name>
    <name evidence="7" type="ORF">SAMN05216495_102196</name>
</gene>
<dbReference type="NCBIfam" id="TIGR01280">
    <property type="entry name" value="xseB"/>
    <property type="match status" value="1"/>
</dbReference>
<dbReference type="GO" id="GO:0006308">
    <property type="term" value="P:DNA catabolic process"/>
    <property type="evidence" value="ECO:0007669"/>
    <property type="project" value="UniProtKB-UniRule"/>
</dbReference>
<evidence type="ECO:0000256" key="4">
    <source>
        <dbReference type="ARBA" id="ARBA00022801"/>
    </source>
</evidence>
<dbReference type="InterPro" id="IPR003761">
    <property type="entry name" value="Exonuc_VII_S"/>
</dbReference>
<dbReference type="GO" id="GO:0008855">
    <property type="term" value="F:exodeoxyribonuclease VII activity"/>
    <property type="evidence" value="ECO:0007669"/>
    <property type="project" value="UniProtKB-UniRule"/>
</dbReference>
<sequence length="81" mass="9189">MPRKKAETVSFEDGLKRLETIVEKLESGDLSLDETVALYKEGMELSRNCAAQLKKVQQDVKKIVETSQDDFALALFPEEKE</sequence>
<dbReference type="PANTHER" id="PTHR34137:SF1">
    <property type="entry name" value="EXODEOXYRIBONUCLEASE 7 SMALL SUBUNIT"/>
    <property type="match status" value="1"/>
</dbReference>
<dbReference type="EC" id="3.1.11.6" evidence="6"/>
<name>A0A1H2UG50_ACIFE</name>
<dbReference type="GO" id="GO:0005829">
    <property type="term" value="C:cytosol"/>
    <property type="evidence" value="ECO:0007669"/>
    <property type="project" value="TreeGrafter"/>
</dbReference>
<protein>
    <recommendedName>
        <fullName evidence="6">Exodeoxyribonuclease 7 small subunit</fullName>
        <ecNumber evidence="6">3.1.11.6</ecNumber>
    </recommendedName>
    <alternativeName>
        <fullName evidence="6">Exodeoxyribonuclease VII small subunit</fullName>
        <shortName evidence="6">Exonuclease VII small subunit</shortName>
    </alternativeName>
</protein>
<dbReference type="Gene3D" id="1.10.287.1040">
    <property type="entry name" value="Exonuclease VII, small subunit"/>
    <property type="match status" value="1"/>
</dbReference>
<comment type="function">
    <text evidence="6">Bidirectionally degrades single-stranded DNA into large acid-insoluble oligonucleotides, which are then degraded further into small acid-soluble oligonucleotides.</text>
</comment>
<dbReference type="PANTHER" id="PTHR34137">
    <property type="entry name" value="EXODEOXYRIBONUCLEASE 7 SMALL SUBUNIT"/>
    <property type="match status" value="1"/>
</dbReference>
<comment type="caution">
    <text evidence="7">The sequence shown here is derived from an EMBL/GenBank/DDBJ whole genome shotgun (WGS) entry which is preliminary data.</text>
</comment>
<keyword evidence="2 6" id="KW-0963">Cytoplasm</keyword>
<comment type="subcellular location">
    <subcellularLocation>
        <location evidence="6">Cytoplasm</location>
    </subcellularLocation>
</comment>
<dbReference type="HAMAP" id="MF_00337">
    <property type="entry name" value="Exonuc_7_S"/>
    <property type="match status" value="1"/>
</dbReference>
<keyword evidence="4 6" id="KW-0378">Hydrolase</keyword>
<evidence type="ECO:0000256" key="6">
    <source>
        <dbReference type="HAMAP-Rule" id="MF_00337"/>
    </source>
</evidence>
<dbReference type="Pfam" id="PF02609">
    <property type="entry name" value="Exonuc_VII_S"/>
    <property type="match status" value="1"/>
</dbReference>